<dbReference type="AlphaFoldDB" id="A0A166QKL5"/>
<evidence type="ECO:0000313" key="2">
    <source>
        <dbReference type="Proteomes" id="UP000076489"/>
    </source>
</evidence>
<proteinExistence type="predicted"/>
<protein>
    <submittedName>
        <fullName evidence="1">Uncharacterized protein</fullName>
    </submittedName>
</protein>
<comment type="caution">
    <text evidence="1">The sequence shown here is derived from an EMBL/GenBank/DDBJ whole genome shotgun (WGS) entry which is preliminary data.</text>
</comment>
<sequence length="230" mass="24604">MVTQENLLNMIPCNSLEAKASFAAFAPLGFLFDGQLIFNPYVLPNGEATEPHAFGFTPVPGEPNKLCLTVPAGGTIFIDQPTEQLHDVGSVVTRVDANGRVLASALVNQLPRAGELSIAKVAQRYITRRVLELLSFVAEDTHMTDPYASECGRFDASPLEYGFIHAAGNNGSPCLIRNHDEGGHLQLSYVEAVDGAESGPMLTRFDAAGNALASAMVSHIRAIDPELLPD</sequence>
<name>A0A166QKL5_PSEFL</name>
<organism evidence="1 2">
    <name type="scientific">Pseudomonas fluorescens</name>
    <dbReference type="NCBI Taxonomy" id="294"/>
    <lineage>
        <taxon>Bacteria</taxon>
        <taxon>Pseudomonadati</taxon>
        <taxon>Pseudomonadota</taxon>
        <taxon>Gammaproteobacteria</taxon>
        <taxon>Pseudomonadales</taxon>
        <taxon>Pseudomonadaceae</taxon>
        <taxon>Pseudomonas</taxon>
    </lineage>
</organism>
<evidence type="ECO:0000313" key="1">
    <source>
        <dbReference type="EMBL" id="KZN20431.1"/>
    </source>
</evidence>
<gene>
    <name evidence="1" type="ORF">A1D17_02510</name>
</gene>
<dbReference type="EMBL" id="LUKJ01000002">
    <property type="protein sequence ID" value="KZN20431.1"/>
    <property type="molecule type" value="Genomic_DNA"/>
</dbReference>
<reference evidence="2" key="1">
    <citation type="submission" date="2016-03" db="EMBL/GenBank/DDBJ databases">
        <authorList>
            <person name="Ray J."/>
            <person name="Price M."/>
            <person name="Deutschbauer A."/>
        </authorList>
    </citation>
    <scope>NUCLEOTIDE SEQUENCE [LARGE SCALE GENOMIC DNA]</scope>
    <source>
        <strain evidence="2">FW300-N1B4</strain>
    </source>
</reference>
<accession>A0A166QKL5</accession>
<reference evidence="1 2" key="2">
    <citation type="journal article" date="2018" name="Nature">
        <title>Mutant phenotypes for thousands of bacterial genes of unknown function.</title>
        <authorList>
            <person name="Price M.N."/>
            <person name="Wetmore K.M."/>
            <person name="Waters R.J."/>
            <person name="Callaghan M."/>
            <person name="Ray J."/>
            <person name="Liu H."/>
            <person name="Kuehl J.V."/>
            <person name="Melnyk R.A."/>
            <person name="Lamson J.S."/>
            <person name="Suh Y."/>
            <person name="Carlson H.K."/>
            <person name="Esquivel Z."/>
            <person name="Sadeeshkumar H."/>
            <person name="Chakraborty R."/>
            <person name="Zane G.M."/>
            <person name="Rubin B.E."/>
            <person name="Wall J.D."/>
            <person name="Visel A."/>
            <person name="Bristow J."/>
            <person name="Blow M.J."/>
            <person name="Arkin A.P."/>
            <person name="Deutschbauer A.M."/>
        </authorList>
    </citation>
    <scope>NUCLEOTIDE SEQUENCE [LARGE SCALE GENOMIC DNA]</scope>
    <source>
        <strain evidence="1 2">FW300-N1B4</strain>
    </source>
</reference>
<dbReference type="RefSeq" id="WP_063340475.1">
    <property type="nucleotide sequence ID" value="NZ_LUKJ01000002.1"/>
</dbReference>
<dbReference type="OrthoDB" id="6906553at2"/>
<dbReference type="Proteomes" id="UP000076489">
    <property type="component" value="Unassembled WGS sequence"/>
</dbReference>